<gene>
    <name evidence="2" type="ordered locus">TREAZ_0391</name>
</gene>
<feature type="compositionally biased region" description="Basic residues" evidence="1">
    <location>
        <begin position="79"/>
        <end position="88"/>
    </location>
</feature>
<sequence length="88" mass="10217">MTSPKRKLRTKRHRPFRPLRKRRSLHGPRRFPDLPRGIKGGDNIIRTKDPNPANSKTTVPGSFAFPLEPSYHPQAKSPRTNRRPSLRE</sequence>
<evidence type="ECO:0000313" key="2">
    <source>
        <dbReference type="EMBL" id="AEF82433.1"/>
    </source>
</evidence>
<protein>
    <submittedName>
        <fullName evidence="2">Uncharacterized protein</fullName>
    </submittedName>
</protein>
<dbReference type="Proteomes" id="UP000009222">
    <property type="component" value="Chromosome"/>
</dbReference>
<dbReference type="EMBL" id="CP001841">
    <property type="protein sequence ID" value="AEF82433.1"/>
    <property type="molecule type" value="Genomic_DNA"/>
</dbReference>
<dbReference type="InParanoid" id="F5YCY1"/>
<reference evidence="2 3" key="2">
    <citation type="journal article" date="2011" name="ISME J.">
        <title>RNA-seq reveals cooperative metabolic interactions between two termite-gut spirochete species in co-culture.</title>
        <authorList>
            <person name="Rosenthal A.Z."/>
            <person name="Matson E.G."/>
            <person name="Eldar A."/>
            <person name="Leadbetter J.R."/>
        </authorList>
    </citation>
    <scope>NUCLEOTIDE SEQUENCE [LARGE SCALE GENOMIC DNA]</scope>
    <source>
        <strain evidence="3">ATCC BAA-888 / DSM 13862 / ZAS-9</strain>
    </source>
</reference>
<evidence type="ECO:0000313" key="3">
    <source>
        <dbReference type="Proteomes" id="UP000009222"/>
    </source>
</evidence>
<reference evidence="3" key="1">
    <citation type="submission" date="2009-12" db="EMBL/GenBank/DDBJ databases">
        <title>Complete sequence of Treponema azotonutricium strain ZAS-9.</title>
        <authorList>
            <person name="Tetu S.G."/>
            <person name="Matson E."/>
            <person name="Ren Q."/>
            <person name="Seshadri R."/>
            <person name="Elbourne L."/>
            <person name="Hassan K.A."/>
            <person name="Durkin A."/>
            <person name="Radune D."/>
            <person name="Mohamoud Y."/>
            <person name="Shay R."/>
            <person name="Jin S."/>
            <person name="Zhang X."/>
            <person name="Lucey K."/>
            <person name="Ballor N.R."/>
            <person name="Ottesen E."/>
            <person name="Rosenthal R."/>
            <person name="Allen A."/>
            <person name="Leadbetter J.R."/>
            <person name="Paulsen I.T."/>
        </authorList>
    </citation>
    <scope>NUCLEOTIDE SEQUENCE [LARGE SCALE GENOMIC DNA]</scope>
    <source>
        <strain evidence="3">ATCC BAA-888 / DSM 13862 / ZAS-9</strain>
    </source>
</reference>
<proteinExistence type="predicted"/>
<dbReference type="AlphaFoldDB" id="F5YCY1"/>
<evidence type="ECO:0000256" key="1">
    <source>
        <dbReference type="SAM" id="MobiDB-lite"/>
    </source>
</evidence>
<feature type="region of interest" description="Disordered" evidence="1">
    <location>
        <begin position="1"/>
        <end position="88"/>
    </location>
</feature>
<accession>F5YCY1</accession>
<organism evidence="2 3">
    <name type="scientific">Leadbettera azotonutricia (strain ATCC BAA-888 / DSM 13862 / ZAS-9)</name>
    <name type="common">Treponema azotonutricium</name>
    <dbReference type="NCBI Taxonomy" id="545695"/>
    <lineage>
        <taxon>Bacteria</taxon>
        <taxon>Pseudomonadati</taxon>
        <taxon>Spirochaetota</taxon>
        <taxon>Spirochaetia</taxon>
        <taxon>Spirochaetales</taxon>
        <taxon>Breznakiellaceae</taxon>
        <taxon>Leadbettera</taxon>
    </lineage>
</organism>
<name>F5YCY1_LEAAZ</name>
<dbReference type="KEGG" id="taz:TREAZ_0391"/>
<dbReference type="HOGENOM" id="CLU_2468107_0_0_12"/>
<dbReference type="STRING" id="545695.TREAZ_0391"/>
<feature type="compositionally biased region" description="Basic residues" evidence="1">
    <location>
        <begin position="1"/>
        <end position="29"/>
    </location>
</feature>
<keyword evidence="3" id="KW-1185">Reference proteome</keyword>